<feature type="transmembrane region" description="Helical" evidence="1">
    <location>
        <begin position="6"/>
        <end position="29"/>
    </location>
</feature>
<reference evidence="2 3" key="2">
    <citation type="journal article" date="2017" name="Int. J. Syst. Evol. Microbiol.">
        <title>Gordonia phthalatica sp. nov., a di-n-butyl phthalate-degrading bacterium isolated from activated sludge.</title>
        <authorList>
            <person name="Jin D."/>
            <person name="Kong X."/>
            <person name="Jia M."/>
            <person name="Yu X."/>
            <person name="Wang X."/>
            <person name="Zhuang X."/>
            <person name="Deng Y."/>
            <person name="Bai Z."/>
        </authorList>
    </citation>
    <scope>NUCLEOTIDE SEQUENCE [LARGE SCALE GENOMIC DNA]</scope>
    <source>
        <strain evidence="2 3">QH-11</strain>
    </source>
</reference>
<dbReference type="PATRIC" id="fig|1136941.3.peg.1077"/>
<name>A0A0N9MMT9_9ACTN</name>
<keyword evidence="3" id="KW-1185">Reference proteome</keyword>
<dbReference type="EMBL" id="CP011853">
    <property type="protein sequence ID" value="ALG84026.1"/>
    <property type="molecule type" value="Genomic_DNA"/>
</dbReference>
<evidence type="ECO:0000313" key="3">
    <source>
        <dbReference type="Proteomes" id="UP000063789"/>
    </source>
</evidence>
<reference evidence="3" key="1">
    <citation type="submission" date="2015-06" db="EMBL/GenBank/DDBJ databases">
        <title>Complete genome sequence and metabolic analysis of phthalate degradation pathway in Gordonia sp. QH-11.</title>
        <authorList>
            <person name="Jin D."/>
            <person name="Kong X."/>
            <person name="Bai Z."/>
        </authorList>
    </citation>
    <scope>NUCLEOTIDE SEQUENCE [LARGE SCALE GENOMIC DNA]</scope>
    <source>
        <strain evidence="3">QH-11</strain>
    </source>
</reference>
<dbReference type="STRING" id="1136941.ACH46_05265"/>
<dbReference type="AlphaFoldDB" id="A0A0N9MMT9"/>
<evidence type="ECO:0000256" key="1">
    <source>
        <dbReference type="SAM" id="Phobius"/>
    </source>
</evidence>
<evidence type="ECO:0008006" key="4">
    <source>
        <dbReference type="Google" id="ProtNLM"/>
    </source>
</evidence>
<gene>
    <name evidence="2" type="ORF">ACH46_05265</name>
</gene>
<dbReference type="OrthoDB" id="4803588at2"/>
<keyword evidence="1" id="KW-0812">Transmembrane</keyword>
<accession>A0A0N9MMT9</accession>
<keyword evidence="1" id="KW-0472">Membrane</keyword>
<sequence length="147" mass="15354">MARKPLLIGLAAVSAVLVVVLVVGVVALLNRDEDSGSATPLADAQTAVEFSEAPTIQWQLPVEKATTLSNGTFGSGELYSRRPAVLQFGDRIVLTVRDLSGSAPELIALNASTGEREWSTIGDAKACADQLVDGRLACLDRTGSSTD</sequence>
<dbReference type="RefSeq" id="WP_062391994.1">
    <property type="nucleotide sequence ID" value="NZ_CP011853.1"/>
</dbReference>
<organism evidence="2 3">
    <name type="scientific">Gordonia phthalatica</name>
    <dbReference type="NCBI Taxonomy" id="1136941"/>
    <lineage>
        <taxon>Bacteria</taxon>
        <taxon>Bacillati</taxon>
        <taxon>Actinomycetota</taxon>
        <taxon>Actinomycetes</taxon>
        <taxon>Mycobacteriales</taxon>
        <taxon>Gordoniaceae</taxon>
        <taxon>Gordonia</taxon>
    </lineage>
</organism>
<proteinExistence type="predicted"/>
<evidence type="ECO:0000313" key="2">
    <source>
        <dbReference type="EMBL" id="ALG84026.1"/>
    </source>
</evidence>
<protein>
    <recommendedName>
        <fullName evidence="4">Pyrrolo-quinoline quinone</fullName>
    </recommendedName>
</protein>
<dbReference type="Proteomes" id="UP000063789">
    <property type="component" value="Chromosome"/>
</dbReference>
<dbReference type="KEGG" id="goq:ACH46_05265"/>
<keyword evidence="1" id="KW-1133">Transmembrane helix</keyword>